<feature type="non-terminal residue" evidence="15">
    <location>
        <position position="1"/>
    </location>
</feature>
<gene>
    <name evidence="15" type="ORF">BJ085DRAFT_6989</name>
</gene>
<proteinExistence type="inferred from homology"/>
<keyword evidence="5" id="KW-0812">Transmembrane</keyword>
<feature type="non-terminal residue" evidence="15">
    <location>
        <position position="343"/>
    </location>
</feature>
<comment type="similarity">
    <text evidence="2 13">Belongs to the TIM50 family.</text>
</comment>
<dbReference type="PROSITE" id="PS50969">
    <property type="entry name" value="FCP1"/>
    <property type="match status" value="1"/>
</dbReference>
<dbReference type="STRING" id="215637.A0A4Q0A057"/>
<evidence type="ECO:0000256" key="6">
    <source>
        <dbReference type="ARBA" id="ARBA00022792"/>
    </source>
</evidence>
<sequence length="343" mass="39796">LTIGALGGLAGFYHLGRPFDPRDEATIKKAGIDETQLSPWAAYWQRAKFRVGDYQSYFSKPAWDYLLPEPLPEQYQRPYTLLINLDETLVYSSWDIDHGWRTAKRPGVDYFLGYMSKFYEIVLFTTQPSYVAMPIIEKLDPYGYIMYHLYRESTRYDDGTYIKDISKLNRDLSKVIAVDSNPAAYSAQPSNLLSLKPWKGDPDDTGLIALIPFLEYLAMNDVADVRKVLDFYRGKDVATEFNNWEKHLKEELRLRWLEDKEKKAQGLSGWLGMGSGQADEDEPPKPFFEQNRIALRKAFEDEQATIKEHAEAERKRMMEEQAQQLKDMKLTMWKIIKEGGVPQ</sequence>
<keyword evidence="16" id="KW-1185">Reference proteome</keyword>
<keyword evidence="12" id="KW-0472">Membrane</keyword>
<keyword evidence="7 13" id="KW-0653">Protein transport</keyword>
<comment type="function">
    <text evidence="13">Essential component of the TIM23 complex, a complex that mediates the translocation of transit peptide-containing proteins across the mitochondrial inner membrane.</text>
</comment>
<keyword evidence="11 13" id="KW-0496">Mitochondrion</keyword>
<keyword evidence="10 13" id="KW-0811">Translocation</keyword>
<dbReference type="SMART" id="SM00577">
    <property type="entry name" value="CPDc"/>
    <property type="match status" value="1"/>
</dbReference>
<comment type="subcellular location">
    <subcellularLocation>
        <location evidence="1 13">Mitochondrion inner membrane</location>
        <topology evidence="1 13">Single-pass membrane protein</topology>
    </subcellularLocation>
</comment>
<evidence type="ECO:0000256" key="2">
    <source>
        <dbReference type="ARBA" id="ARBA00006344"/>
    </source>
</evidence>
<evidence type="ECO:0000256" key="1">
    <source>
        <dbReference type="ARBA" id="ARBA00004434"/>
    </source>
</evidence>
<evidence type="ECO:0000256" key="10">
    <source>
        <dbReference type="ARBA" id="ARBA00023010"/>
    </source>
</evidence>
<keyword evidence="4 13" id="KW-0813">Transport</keyword>
<feature type="domain" description="FCP1 homology" evidence="14">
    <location>
        <begin position="74"/>
        <end position="217"/>
    </location>
</feature>
<evidence type="ECO:0000256" key="3">
    <source>
        <dbReference type="ARBA" id="ARBA00020799"/>
    </source>
</evidence>
<dbReference type="InterPro" id="IPR004274">
    <property type="entry name" value="FCP1_dom"/>
</dbReference>
<dbReference type="Proteomes" id="UP000268162">
    <property type="component" value="Unassembled WGS sequence"/>
</dbReference>
<comment type="subunit">
    <text evidence="13">Component of the TIM23 complex.</text>
</comment>
<keyword evidence="8 13" id="KW-0809">Transit peptide</keyword>
<evidence type="ECO:0000256" key="5">
    <source>
        <dbReference type="ARBA" id="ARBA00022692"/>
    </source>
</evidence>
<evidence type="ECO:0000256" key="4">
    <source>
        <dbReference type="ARBA" id="ARBA00022448"/>
    </source>
</evidence>
<evidence type="ECO:0000313" key="16">
    <source>
        <dbReference type="Proteomes" id="UP000268162"/>
    </source>
</evidence>
<dbReference type="GO" id="GO:0015031">
    <property type="term" value="P:protein transport"/>
    <property type="evidence" value="ECO:0007669"/>
    <property type="project" value="UniProtKB-KW"/>
</dbReference>
<reference evidence="16" key="1">
    <citation type="journal article" date="2018" name="Nat. Microbiol.">
        <title>Leveraging single-cell genomics to expand the fungal tree of life.</title>
        <authorList>
            <person name="Ahrendt S.R."/>
            <person name="Quandt C.A."/>
            <person name="Ciobanu D."/>
            <person name="Clum A."/>
            <person name="Salamov A."/>
            <person name="Andreopoulos B."/>
            <person name="Cheng J.F."/>
            <person name="Woyke T."/>
            <person name="Pelin A."/>
            <person name="Henrissat B."/>
            <person name="Reynolds N.K."/>
            <person name="Benny G.L."/>
            <person name="Smith M.E."/>
            <person name="James T.Y."/>
            <person name="Grigoriev I.V."/>
        </authorList>
    </citation>
    <scope>NUCLEOTIDE SEQUENCE [LARGE SCALE GENOMIC DNA]</scope>
    <source>
        <strain evidence="16">RSA 468</strain>
    </source>
</reference>
<dbReference type="GO" id="GO:0005744">
    <property type="term" value="C:TIM23 mitochondrial import inner membrane translocase complex"/>
    <property type="evidence" value="ECO:0007669"/>
    <property type="project" value="UniProtKB-UniRule"/>
</dbReference>
<evidence type="ECO:0000256" key="8">
    <source>
        <dbReference type="ARBA" id="ARBA00022946"/>
    </source>
</evidence>
<protein>
    <recommendedName>
        <fullName evidence="3 13">Mitochondrial import inner membrane translocase subunit TIM50</fullName>
    </recommendedName>
</protein>
<dbReference type="SUPFAM" id="SSF56784">
    <property type="entry name" value="HAD-like"/>
    <property type="match status" value="1"/>
</dbReference>
<evidence type="ECO:0000256" key="9">
    <source>
        <dbReference type="ARBA" id="ARBA00022989"/>
    </source>
</evidence>
<dbReference type="FunFam" id="3.40.50.1000:FF:000019">
    <property type="entry name" value="Mitochondrial import inner membrane translocase subunit TIM50"/>
    <property type="match status" value="1"/>
</dbReference>
<evidence type="ECO:0000256" key="13">
    <source>
        <dbReference type="RuleBase" id="RU365079"/>
    </source>
</evidence>
<dbReference type="EMBL" id="ML002298">
    <property type="protein sequence ID" value="RKP39098.1"/>
    <property type="molecule type" value="Genomic_DNA"/>
</dbReference>
<accession>A0A4Q0A057</accession>
<organism evidence="15 16">
    <name type="scientific">Dimargaris cristalligena</name>
    <dbReference type="NCBI Taxonomy" id="215637"/>
    <lineage>
        <taxon>Eukaryota</taxon>
        <taxon>Fungi</taxon>
        <taxon>Fungi incertae sedis</taxon>
        <taxon>Zoopagomycota</taxon>
        <taxon>Kickxellomycotina</taxon>
        <taxon>Dimargaritomycetes</taxon>
        <taxon>Dimargaritales</taxon>
        <taxon>Dimargaritaceae</taxon>
        <taxon>Dimargaris</taxon>
    </lineage>
</organism>
<dbReference type="Gene3D" id="3.40.50.1000">
    <property type="entry name" value="HAD superfamily/HAD-like"/>
    <property type="match status" value="1"/>
</dbReference>
<dbReference type="InterPro" id="IPR036412">
    <property type="entry name" value="HAD-like_sf"/>
</dbReference>
<dbReference type="Pfam" id="PF03031">
    <property type="entry name" value="NIF"/>
    <property type="match status" value="1"/>
</dbReference>
<dbReference type="InterPro" id="IPR023214">
    <property type="entry name" value="HAD_sf"/>
</dbReference>
<evidence type="ECO:0000313" key="15">
    <source>
        <dbReference type="EMBL" id="RKP39098.1"/>
    </source>
</evidence>
<dbReference type="PANTHER" id="PTHR12210">
    <property type="entry name" value="DULLARD PROTEIN PHOSPHATASE"/>
    <property type="match status" value="1"/>
</dbReference>
<dbReference type="CDD" id="cd07521">
    <property type="entry name" value="HAD_FCP1-like"/>
    <property type="match status" value="1"/>
</dbReference>
<keyword evidence="9" id="KW-1133">Transmembrane helix</keyword>
<dbReference type="InterPro" id="IPR050365">
    <property type="entry name" value="TIM50"/>
</dbReference>
<evidence type="ECO:0000256" key="12">
    <source>
        <dbReference type="ARBA" id="ARBA00023136"/>
    </source>
</evidence>
<dbReference type="AlphaFoldDB" id="A0A4Q0A057"/>
<keyword evidence="6" id="KW-0999">Mitochondrion inner membrane</keyword>
<name>A0A4Q0A057_9FUNG</name>
<evidence type="ECO:0000259" key="14">
    <source>
        <dbReference type="PROSITE" id="PS50969"/>
    </source>
</evidence>
<evidence type="ECO:0000256" key="7">
    <source>
        <dbReference type="ARBA" id="ARBA00022927"/>
    </source>
</evidence>
<evidence type="ECO:0000256" key="11">
    <source>
        <dbReference type="ARBA" id="ARBA00023128"/>
    </source>
</evidence>